<evidence type="ECO:0000259" key="2">
    <source>
        <dbReference type="PROSITE" id="PS50011"/>
    </source>
</evidence>
<comment type="caution">
    <text evidence="3">The sequence shown here is derived from an EMBL/GenBank/DDBJ whole genome shotgun (WGS) entry which is preliminary data.</text>
</comment>
<dbReference type="InterPro" id="IPR000719">
    <property type="entry name" value="Prot_kinase_dom"/>
</dbReference>
<dbReference type="EMBL" id="JARVKF010000410">
    <property type="protein sequence ID" value="KAK9416016.1"/>
    <property type="molecule type" value="Genomic_DNA"/>
</dbReference>
<dbReference type="PROSITE" id="PS50011">
    <property type="entry name" value="PROTEIN_KINASE_DOM"/>
    <property type="match status" value="1"/>
</dbReference>
<protein>
    <recommendedName>
        <fullName evidence="2">Protein kinase domain-containing protein</fullName>
    </recommendedName>
</protein>
<reference evidence="3 4" key="1">
    <citation type="journal article" date="2024" name="J. Plant Pathol.">
        <title>Sequence and assembly of the genome of Seiridium unicorne, isolate CBS 538.82, causal agent of cypress canker disease.</title>
        <authorList>
            <person name="Scali E."/>
            <person name="Rocca G.D."/>
            <person name="Danti R."/>
            <person name="Garbelotto M."/>
            <person name="Barberini S."/>
            <person name="Baroncelli R."/>
            <person name="Emiliani G."/>
        </authorList>
    </citation>
    <scope>NUCLEOTIDE SEQUENCE [LARGE SCALE GENOMIC DNA]</scope>
    <source>
        <strain evidence="3 4">BM-138-508</strain>
    </source>
</reference>
<sequence>MNVAYPGPWGKPPFARPHRTVSKTVQATDNMASIIDGNARSGQAYLQMVKQYNYSFGKYRSDGQVVNSSRPLSKFQDFVVPAIAKPPIFDGGDWEPWLYRERQVPGTDLMGSVDLAPGSRNSRHRARYRETTEFFTNASPNWTPRKILGRGGQGMAIHYTYNTGVPPGYRGRDIVVKIGLDGWSDESLRLEERVTRAKPQNVGLPRREPWLEKDPLDDSSAEEESDYDEDGASRPRRRPQARKRGDRSQAYWANKDRIHVERYQRVKRQILDRGRGDRKDYILLEFMENGSLAGLINKLAEDPNSPIPNRILWAFWLCLVRACVGMEFPPNKFHPDRKRPTGRPPGDNVIDADNIRPGFLNELKGLGKTIWYSALYRAASARSVLINGFELSDEALQQLINTMPANRFNYTRPKPDREPHEHEFTPRLKISDFGTAQRVKPYKRKDSFHRQVPDQASLVYIADLQKEQFGGEWDMIPPNPNGPELGENEVAGKYSCKSNIWQIAWTMWCLITRLNPPLPPQPQIPEELWSNYAFPAGTSKHDFDAHLEEIGYDGPISYCPLLCDLDIEDYDWADLDLRNTIYRCMYHLPSDRPSLDELLRAAKAKIAQNFNEPDDEIRRWIKKWLYDAPMPPPQAGSRGGSSANWGFGGGSGPSSAGGSSGGRGRASGKSGSVGNSPVEPINGNVVQALYDQKMNARFPYGWTNIFNNEPGNRCGLSFLSMTNSRVVRAVFDSLRSQLPNVADATSLPNVDTLRNIWVQLDTSGAFVILGSTGDPAHPANGPDGLPVSESNALLDQLAMVMMKWGTDNGESLQLVCDVLGEGYVPCPVADPNPTIIWIHNDNAIADLGADVPLFNHYEGIREVTASEISDDDVDETMEDIFSSL</sequence>
<keyword evidence="4" id="KW-1185">Reference proteome</keyword>
<feature type="compositionally biased region" description="Basic and acidic residues" evidence="1">
    <location>
        <begin position="205"/>
        <end position="216"/>
    </location>
</feature>
<organism evidence="3 4">
    <name type="scientific">Seiridium unicorne</name>
    <dbReference type="NCBI Taxonomy" id="138068"/>
    <lineage>
        <taxon>Eukaryota</taxon>
        <taxon>Fungi</taxon>
        <taxon>Dikarya</taxon>
        <taxon>Ascomycota</taxon>
        <taxon>Pezizomycotina</taxon>
        <taxon>Sordariomycetes</taxon>
        <taxon>Xylariomycetidae</taxon>
        <taxon>Amphisphaeriales</taxon>
        <taxon>Sporocadaceae</taxon>
        <taxon>Seiridium</taxon>
    </lineage>
</organism>
<accession>A0ABR2UNJ9</accession>
<feature type="region of interest" description="Disordered" evidence="1">
    <location>
        <begin position="205"/>
        <end position="250"/>
    </location>
</feature>
<feature type="compositionally biased region" description="Basic residues" evidence="1">
    <location>
        <begin position="234"/>
        <end position="245"/>
    </location>
</feature>
<name>A0ABR2UNJ9_9PEZI</name>
<feature type="region of interest" description="Disordered" evidence="1">
    <location>
        <begin position="632"/>
        <end position="679"/>
    </location>
</feature>
<dbReference type="InterPro" id="IPR011009">
    <property type="entry name" value="Kinase-like_dom_sf"/>
</dbReference>
<evidence type="ECO:0000256" key="1">
    <source>
        <dbReference type="SAM" id="MobiDB-lite"/>
    </source>
</evidence>
<feature type="compositionally biased region" description="Acidic residues" evidence="1">
    <location>
        <begin position="217"/>
        <end position="230"/>
    </location>
</feature>
<evidence type="ECO:0000313" key="4">
    <source>
        <dbReference type="Proteomes" id="UP001408356"/>
    </source>
</evidence>
<gene>
    <name evidence="3" type="ORF">SUNI508_09976</name>
</gene>
<proteinExistence type="predicted"/>
<feature type="region of interest" description="Disordered" evidence="1">
    <location>
        <begin position="331"/>
        <end position="350"/>
    </location>
</feature>
<dbReference type="Gene3D" id="1.10.510.10">
    <property type="entry name" value="Transferase(Phosphotransferase) domain 1"/>
    <property type="match status" value="1"/>
</dbReference>
<dbReference type="Proteomes" id="UP001408356">
    <property type="component" value="Unassembled WGS sequence"/>
</dbReference>
<feature type="domain" description="Protein kinase" evidence="2">
    <location>
        <begin position="142"/>
        <end position="606"/>
    </location>
</feature>
<evidence type="ECO:0000313" key="3">
    <source>
        <dbReference type="EMBL" id="KAK9416016.1"/>
    </source>
</evidence>
<dbReference type="SUPFAM" id="SSF56112">
    <property type="entry name" value="Protein kinase-like (PK-like)"/>
    <property type="match status" value="1"/>
</dbReference>